<dbReference type="AlphaFoldDB" id="A0A1Y6CZP0"/>
<dbReference type="Proteomes" id="UP000192923">
    <property type="component" value="Unassembled WGS sequence"/>
</dbReference>
<proteinExistence type="predicted"/>
<keyword evidence="3" id="KW-1185">Reference proteome</keyword>
<sequence>MDNLQQSLQRTIRALEALSEKNPPQVERVEELLDQLFQQKIDLANLNTNPAATPYQQAHQAMGLAASRCEKAAKDPGQIKEALPAVTDAIGKLTKLLNHVLT</sequence>
<evidence type="ECO:0000313" key="3">
    <source>
        <dbReference type="Proteomes" id="UP000192923"/>
    </source>
</evidence>
<protein>
    <submittedName>
        <fullName evidence="2">Uncharacterized protein</fullName>
    </submittedName>
</protein>
<gene>
    <name evidence="2" type="ORF">SAMN02949497_1345</name>
</gene>
<keyword evidence="1" id="KW-0175">Coiled coil</keyword>
<feature type="coiled-coil region" evidence="1">
    <location>
        <begin position="1"/>
        <end position="49"/>
    </location>
</feature>
<evidence type="ECO:0000313" key="2">
    <source>
        <dbReference type="EMBL" id="SMF94043.1"/>
    </source>
</evidence>
<accession>A0A1Y6CZP0</accession>
<dbReference type="RefSeq" id="WP_085211081.1">
    <property type="nucleotide sequence ID" value="NZ_FXAM01000001.1"/>
</dbReference>
<name>A0A1Y6CZP0_9GAMM</name>
<evidence type="ECO:0000256" key="1">
    <source>
        <dbReference type="SAM" id="Coils"/>
    </source>
</evidence>
<organism evidence="2 3">
    <name type="scientific">Methylomagnum ishizawai</name>
    <dbReference type="NCBI Taxonomy" id="1760988"/>
    <lineage>
        <taxon>Bacteria</taxon>
        <taxon>Pseudomonadati</taxon>
        <taxon>Pseudomonadota</taxon>
        <taxon>Gammaproteobacteria</taxon>
        <taxon>Methylococcales</taxon>
        <taxon>Methylococcaceae</taxon>
        <taxon>Methylomagnum</taxon>
    </lineage>
</organism>
<dbReference type="EMBL" id="FXAM01000001">
    <property type="protein sequence ID" value="SMF94043.1"/>
    <property type="molecule type" value="Genomic_DNA"/>
</dbReference>
<dbReference type="OrthoDB" id="5569957at2"/>
<dbReference type="STRING" id="1760988.SAMN02949497_1345"/>
<reference evidence="2 3" key="1">
    <citation type="submission" date="2016-12" db="EMBL/GenBank/DDBJ databases">
        <authorList>
            <person name="Song W.-J."/>
            <person name="Kurnit D.M."/>
        </authorList>
    </citation>
    <scope>NUCLEOTIDE SEQUENCE [LARGE SCALE GENOMIC DNA]</scope>
    <source>
        <strain evidence="2 3">175</strain>
    </source>
</reference>